<evidence type="ECO:0000256" key="5">
    <source>
        <dbReference type="ARBA" id="ARBA00022679"/>
    </source>
</evidence>
<keyword evidence="8 11" id="KW-0067">ATP-binding</keyword>
<dbReference type="GO" id="GO:0009435">
    <property type="term" value="P:NAD+ biosynthetic process"/>
    <property type="evidence" value="ECO:0007669"/>
    <property type="project" value="UniProtKB-UniRule"/>
</dbReference>
<evidence type="ECO:0000256" key="2">
    <source>
        <dbReference type="ARBA" id="ARBA00005019"/>
    </source>
</evidence>
<evidence type="ECO:0000259" key="12">
    <source>
        <dbReference type="Pfam" id="PF01467"/>
    </source>
</evidence>
<dbReference type="HAMAP" id="MF_00244">
    <property type="entry name" value="NaMN_adenylyltr"/>
    <property type="match status" value="1"/>
</dbReference>
<protein>
    <recommendedName>
        <fullName evidence="11">Probable nicotinate-nucleotide adenylyltransferase</fullName>
        <ecNumber evidence="11">2.7.7.18</ecNumber>
    </recommendedName>
    <alternativeName>
        <fullName evidence="11">Deamido-NAD(+) diphosphorylase</fullName>
    </alternativeName>
    <alternativeName>
        <fullName evidence="11">Deamido-NAD(+) pyrophosphorylase</fullName>
    </alternativeName>
    <alternativeName>
        <fullName evidence="11">Nicotinate mononucleotide adenylyltransferase</fullName>
        <shortName evidence="11">NaMN adenylyltransferase</shortName>
    </alternativeName>
</protein>
<evidence type="ECO:0000256" key="1">
    <source>
        <dbReference type="ARBA" id="ARBA00002324"/>
    </source>
</evidence>
<comment type="catalytic activity">
    <reaction evidence="10 11">
        <text>nicotinate beta-D-ribonucleotide + ATP + H(+) = deamido-NAD(+) + diphosphate</text>
        <dbReference type="Rhea" id="RHEA:22860"/>
        <dbReference type="ChEBI" id="CHEBI:15378"/>
        <dbReference type="ChEBI" id="CHEBI:30616"/>
        <dbReference type="ChEBI" id="CHEBI:33019"/>
        <dbReference type="ChEBI" id="CHEBI:57502"/>
        <dbReference type="ChEBI" id="CHEBI:58437"/>
        <dbReference type="EC" id="2.7.7.18"/>
    </reaction>
</comment>
<evidence type="ECO:0000256" key="3">
    <source>
        <dbReference type="ARBA" id="ARBA00009014"/>
    </source>
</evidence>
<dbReference type="Proteomes" id="UP000197424">
    <property type="component" value="Chromosome"/>
</dbReference>
<name>A0A248LF00_9NEIS</name>
<evidence type="ECO:0000256" key="9">
    <source>
        <dbReference type="ARBA" id="ARBA00023027"/>
    </source>
</evidence>
<dbReference type="Pfam" id="PF01467">
    <property type="entry name" value="CTP_transf_like"/>
    <property type="match status" value="1"/>
</dbReference>
<keyword evidence="5 11" id="KW-0808">Transferase</keyword>
<evidence type="ECO:0000313" key="14">
    <source>
        <dbReference type="Proteomes" id="UP000197424"/>
    </source>
</evidence>
<keyword evidence="4 11" id="KW-0662">Pyridine nucleotide biosynthesis</keyword>
<feature type="domain" description="Cytidyltransferase-like" evidence="12">
    <location>
        <begin position="11"/>
        <end position="188"/>
    </location>
</feature>
<dbReference type="CDD" id="cd02165">
    <property type="entry name" value="NMNAT"/>
    <property type="match status" value="1"/>
</dbReference>
<keyword evidence="9 11" id="KW-0520">NAD</keyword>
<dbReference type="NCBIfam" id="TIGR00482">
    <property type="entry name" value="nicotinate (nicotinamide) nucleotide adenylyltransferase"/>
    <property type="match status" value="1"/>
</dbReference>
<reference evidence="14" key="1">
    <citation type="submission" date="2017-06" db="EMBL/GenBank/DDBJ databases">
        <title>Whole genome sequence of Laribacter hongkongensis LHGZ1.</title>
        <authorList>
            <person name="Chen D."/>
            <person name="Wu H."/>
            <person name="Chen J."/>
        </authorList>
    </citation>
    <scope>NUCLEOTIDE SEQUENCE [LARGE SCALE GENOMIC DNA]</scope>
    <source>
        <strain evidence="14">LHGZ1</strain>
    </source>
</reference>
<comment type="pathway">
    <text evidence="2 11">Cofactor biosynthesis; NAD(+) biosynthesis; deamido-NAD(+) from nicotinate D-ribonucleotide: step 1/1.</text>
</comment>
<dbReference type="PANTHER" id="PTHR39321">
    <property type="entry name" value="NICOTINATE-NUCLEOTIDE ADENYLYLTRANSFERASE-RELATED"/>
    <property type="match status" value="1"/>
</dbReference>
<dbReference type="PANTHER" id="PTHR39321:SF3">
    <property type="entry name" value="PHOSPHOPANTETHEINE ADENYLYLTRANSFERASE"/>
    <property type="match status" value="1"/>
</dbReference>
<evidence type="ECO:0000256" key="6">
    <source>
        <dbReference type="ARBA" id="ARBA00022695"/>
    </source>
</evidence>
<evidence type="ECO:0000313" key="13">
    <source>
        <dbReference type="EMBL" id="ASJ22976.1"/>
    </source>
</evidence>
<dbReference type="UniPathway" id="UPA00253">
    <property type="reaction ID" value="UER00332"/>
</dbReference>
<dbReference type="EC" id="2.7.7.18" evidence="11"/>
<proteinExistence type="inferred from homology"/>
<dbReference type="Gene3D" id="3.40.50.620">
    <property type="entry name" value="HUPs"/>
    <property type="match status" value="1"/>
</dbReference>
<accession>A0A248LF00</accession>
<dbReference type="RefSeq" id="WP_088859848.1">
    <property type="nucleotide sequence ID" value="NZ_CP022115.1"/>
</dbReference>
<dbReference type="NCBIfam" id="NF000839">
    <property type="entry name" value="PRK00071.1-1"/>
    <property type="match status" value="1"/>
</dbReference>
<evidence type="ECO:0000256" key="11">
    <source>
        <dbReference type="HAMAP-Rule" id="MF_00244"/>
    </source>
</evidence>
<evidence type="ECO:0000256" key="8">
    <source>
        <dbReference type="ARBA" id="ARBA00022840"/>
    </source>
</evidence>
<dbReference type="OrthoDB" id="5295945at2"/>
<comment type="function">
    <text evidence="1 11">Catalyzes the reversible adenylation of nicotinate mononucleotide (NaMN) to nicotinic acid adenine dinucleotide (NaAD).</text>
</comment>
<keyword evidence="7 11" id="KW-0547">Nucleotide-binding</keyword>
<organism evidence="13 14">
    <name type="scientific">Laribacter hongkongensis</name>
    <dbReference type="NCBI Taxonomy" id="168471"/>
    <lineage>
        <taxon>Bacteria</taxon>
        <taxon>Pseudomonadati</taxon>
        <taxon>Pseudomonadota</taxon>
        <taxon>Betaproteobacteria</taxon>
        <taxon>Neisseriales</taxon>
        <taxon>Aquaspirillaceae</taxon>
        <taxon>Laribacter</taxon>
    </lineage>
</organism>
<dbReference type="AlphaFoldDB" id="A0A248LF00"/>
<dbReference type="GO" id="GO:0004515">
    <property type="term" value="F:nicotinate-nucleotide adenylyltransferase activity"/>
    <property type="evidence" value="ECO:0007669"/>
    <property type="project" value="UniProtKB-UniRule"/>
</dbReference>
<dbReference type="InterPro" id="IPR005248">
    <property type="entry name" value="NadD/NMNAT"/>
</dbReference>
<comment type="similarity">
    <text evidence="3 11">Belongs to the NadD family.</text>
</comment>
<evidence type="ECO:0000256" key="10">
    <source>
        <dbReference type="ARBA" id="ARBA00048721"/>
    </source>
</evidence>
<keyword evidence="6 11" id="KW-0548">Nucleotidyltransferase</keyword>
<dbReference type="InterPro" id="IPR004821">
    <property type="entry name" value="Cyt_trans-like"/>
</dbReference>
<dbReference type="GO" id="GO:0005524">
    <property type="term" value="F:ATP binding"/>
    <property type="evidence" value="ECO:0007669"/>
    <property type="project" value="UniProtKB-KW"/>
</dbReference>
<dbReference type="InterPro" id="IPR014729">
    <property type="entry name" value="Rossmann-like_a/b/a_fold"/>
</dbReference>
<dbReference type="SUPFAM" id="SSF52374">
    <property type="entry name" value="Nucleotidylyl transferase"/>
    <property type="match status" value="1"/>
</dbReference>
<evidence type="ECO:0000256" key="4">
    <source>
        <dbReference type="ARBA" id="ARBA00022642"/>
    </source>
</evidence>
<evidence type="ECO:0000256" key="7">
    <source>
        <dbReference type="ARBA" id="ARBA00022741"/>
    </source>
</evidence>
<sequence>MTVLPRVAIGLFGGSFDPVHEGHLRLARALRDELQLAEVRLLPAGTPPHRAPLAAAAADRLAMLWLALAGEPGLTVDERELSGRLSGYTVDTLAMIRRETGPEAALWWLVGGDQLASLDRWHRWRDLFGLAHLAVAVRPGFDAGSLPPAVAAEWQARQATDFANLPPAGRIRALSLSPVDISATAIRADLARGGDGLGHLAPAVRDYIHLHRLYRSESPA</sequence>
<dbReference type="EMBL" id="CP022115">
    <property type="protein sequence ID" value="ASJ22976.1"/>
    <property type="molecule type" value="Genomic_DNA"/>
</dbReference>
<gene>
    <name evidence="11" type="primary">nadD</name>
    <name evidence="13" type="ORF">LHGZ1_0145</name>
</gene>